<dbReference type="GO" id="GO:0004386">
    <property type="term" value="F:helicase activity"/>
    <property type="evidence" value="ECO:0007669"/>
    <property type="project" value="UniProtKB-KW"/>
</dbReference>
<evidence type="ECO:0000313" key="2">
    <source>
        <dbReference type="EMBL" id="USP79341.1"/>
    </source>
</evidence>
<keyword evidence="2" id="KW-0547">Nucleotide-binding</keyword>
<accession>A0A9Q9DVD9</accession>
<dbReference type="VEuPathDB" id="FungiDB:yc1106_06615"/>
<organism evidence="2 3">
    <name type="scientific">Curvularia clavata</name>
    <dbReference type="NCBI Taxonomy" id="95742"/>
    <lineage>
        <taxon>Eukaryota</taxon>
        <taxon>Fungi</taxon>
        <taxon>Dikarya</taxon>
        <taxon>Ascomycota</taxon>
        <taxon>Pezizomycotina</taxon>
        <taxon>Dothideomycetes</taxon>
        <taxon>Pleosporomycetidae</taxon>
        <taxon>Pleosporales</taxon>
        <taxon>Pleosporineae</taxon>
        <taxon>Pleosporaceae</taxon>
        <taxon>Curvularia</taxon>
    </lineage>
</organism>
<reference evidence="2" key="1">
    <citation type="submission" date="2021-12" db="EMBL/GenBank/DDBJ databases">
        <title>Curvularia clavata genome.</title>
        <authorList>
            <person name="Cao Y."/>
        </authorList>
    </citation>
    <scope>NUCLEOTIDE SEQUENCE</scope>
    <source>
        <strain evidence="2">Yc1106</strain>
    </source>
</reference>
<evidence type="ECO:0000313" key="3">
    <source>
        <dbReference type="Proteomes" id="UP001056012"/>
    </source>
</evidence>
<keyword evidence="2" id="KW-0347">Helicase</keyword>
<feature type="region of interest" description="Disordered" evidence="1">
    <location>
        <begin position="265"/>
        <end position="314"/>
    </location>
</feature>
<feature type="region of interest" description="Disordered" evidence="1">
    <location>
        <begin position="374"/>
        <end position="395"/>
    </location>
</feature>
<evidence type="ECO:0000256" key="1">
    <source>
        <dbReference type="SAM" id="MobiDB-lite"/>
    </source>
</evidence>
<protein>
    <submittedName>
        <fullName evidence="2">ATP-dependent DNA helicase Q5</fullName>
    </submittedName>
</protein>
<keyword evidence="2" id="KW-0378">Hydrolase</keyword>
<keyword evidence="3" id="KW-1185">Reference proteome</keyword>
<name>A0A9Q9DVD9_CURCL</name>
<dbReference type="AlphaFoldDB" id="A0A9Q9DVD9"/>
<feature type="compositionally biased region" description="Polar residues" evidence="1">
    <location>
        <begin position="374"/>
        <end position="386"/>
    </location>
</feature>
<proteinExistence type="predicted"/>
<sequence length="478" mass="55030">MSLSTLKDHATPINRMLRLRTLARTLGKHAAPAGLVSWDRDKILINRQSFSLDRLRSMIQGLCEAVRLMLLRDVLLLNVDETGRIRKGGATIPELSLETLTDRPGELSAGYSFLKEPGNAFSDWEHWLLKRVTGEAVLRERFFTGENGDQWCSGGVAAYMKRVRRSKEALFVLVHLSAGAPARGTEITSILCENEQNSMGYRGIFIETGLVSFTTTYHKGYSFSKKIKTIHRYVAREVSELVVYFLGLGRPFCLDLLRMHYSDDESEEEDHVDDDDDNELTHHDSSSASGEESEYERPRPSHVPPKPRLANAEGTWGTDRIRRVLRQYTHDYIDAKIGTREWRHAYPAIHRELAKDEKAREHIETIYYNQSDGSQDDAQALQSGHTRQTEEMNYGRSTLESPFQTEVERERFRRVSIDWHRIVRFASAWEGWDEDACALAPMQKKQNQRWHALKTADLHQEFRELMGRPDAVLRPQQE</sequence>
<keyword evidence="2" id="KW-0067">ATP-binding</keyword>
<dbReference type="OrthoDB" id="5425274at2759"/>
<feature type="compositionally biased region" description="Acidic residues" evidence="1">
    <location>
        <begin position="265"/>
        <end position="278"/>
    </location>
</feature>
<gene>
    <name evidence="2" type="ORF">yc1106_06615</name>
</gene>
<dbReference type="EMBL" id="CP089277">
    <property type="protein sequence ID" value="USP79341.1"/>
    <property type="molecule type" value="Genomic_DNA"/>
</dbReference>
<dbReference type="Proteomes" id="UP001056012">
    <property type="component" value="Chromosome 4"/>
</dbReference>